<dbReference type="KEGG" id="arac:E0W69_014070"/>
<dbReference type="RefSeq" id="WP_131330673.1">
    <property type="nucleotide sequence ID" value="NZ_CP044016.1"/>
</dbReference>
<evidence type="ECO:0000313" key="1">
    <source>
        <dbReference type="EMBL" id="QES89739.1"/>
    </source>
</evidence>
<proteinExistence type="predicted"/>
<dbReference type="Proteomes" id="UP000292424">
    <property type="component" value="Chromosome"/>
</dbReference>
<sequence length="342" mass="38627">MTIRPLIIFLLLQLPFFSFAQNLTGIWKGYFSSGFGSDKKYYSYELQIEEMSNGHISGVSYSYLNNDFYGKTAVSGSFNDKTGKLDIRENKLLEVKAVDKNSVLLMSLDMNYSKLSGKRTLSGFYSSFRSNSNQINDQGAIELSSSDKSDFSREAFLQKKKHNSNLVVTKYKKKTKTSTTHTATLSTVSGTSVSEKSSVENKNEQVINTQSLVAVDKMPVPFVIKNRTNKLIQTIVTHTKDVDVDFFDNGEIDGDSISLYLNNRQVIKSGRLTRNAINFKTEIEDNQPNLDFILVAENLGRIPPNSALMVIYTNHKRYEIFIESDLKTNGQVRIIYEPPTTK</sequence>
<keyword evidence="2" id="KW-1185">Reference proteome</keyword>
<evidence type="ECO:0000313" key="2">
    <source>
        <dbReference type="Proteomes" id="UP000292424"/>
    </source>
</evidence>
<organism evidence="1 2">
    <name type="scientific">Rhizosphaericola mali</name>
    <dbReference type="NCBI Taxonomy" id="2545455"/>
    <lineage>
        <taxon>Bacteria</taxon>
        <taxon>Pseudomonadati</taxon>
        <taxon>Bacteroidota</taxon>
        <taxon>Chitinophagia</taxon>
        <taxon>Chitinophagales</taxon>
        <taxon>Chitinophagaceae</taxon>
        <taxon>Rhizosphaericola</taxon>
    </lineage>
</organism>
<dbReference type="AlphaFoldDB" id="A0A5P2G679"/>
<dbReference type="EMBL" id="CP044016">
    <property type="protein sequence ID" value="QES89739.1"/>
    <property type="molecule type" value="Genomic_DNA"/>
</dbReference>
<gene>
    <name evidence="1" type="ORF">E0W69_014070</name>
</gene>
<accession>A0A5P2G679</accession>
<dbReference type="OrthoDB" id="639821at2"/>
<protein>
    <submittedName>
        <fullName evidence="1">Uncharacterized protein</fullName>
    </submittedName>
</protein>
<reference evidence="1 2" key="1">
    <citation type="submission" date="2019-09" db="EMBL/GenBank/DDBJ databases">
        <title>Complete genome sequence of Arachidicoccus sp. B3-10 isolated from apple orchard soil.</title>
        <authorList>
            <person name="Kim H.S."/>
            <person name="Han K.-I."/>
            <person name="Suh M.K."/>
            <person name="Lee K.C."/>
            <person name="Eom M.K."/>
            <person name="Kim J.-S."/>
            <person name="Kang S.W."/>
            <person name="Sin Y."/>
            <person name="Lee J.-S."/>
        </authorList>
    </citation>
    <scope>NUCLEOTIDE SEQUENCE [LARGE SCALE GENOMIC DNA]</scope>
    <source>
        <strain evidence="1 2">B3-10</strain>
    </source>
</reference>
<name>A0A5P2G679_9BACT</name>